<proteinExistence type="predicted"/>
<evidence type="ECO:0000313" key="1">
    <source>
        <dbReference type="EMBL" id="SDA01591.1"/>
    </source>
</evidence>
<dbReference type="AlphaFoldDB" id="A0A2X0L4M8"/>
<keyword evidence="2" id="KW-1185">Reference proteome</keyword>
<evidence type="ECO:0000313" key="2">
    <source>
        <dbReference type="Proteomes" id="UP000249723"/>
    </source>
</evidence>
<accession>A0A2X0L4M8</accession>
<dbReference type="Proteomes" id="UP000249723">
    <property type="component" value="Unassembled WGS sequence"/>
</dbReference>
<dbReference type="OrthoDB" id="10556229at2759"/>
<reference evidence="2" key="1">
    <citation type="submission" date="2016-10" db="EMBL/GenBank/DDBJ databases">
        <authorList>
            <person name="Jeantristanb JTB J.-T."/>
            <person name="Ricardo R."/>
        </authorList>
    </citation>
    <scope>NUCLEOTIDE SEQUENCE [LARGE SCALE GENOMIC DNA]</scope>
</reference>
<gene>
    <name evidence="1" type="ORF">BZ3500_MVSOF-1268-A1-R1_CHR10-2G02821</name>
</gene>
<protein>
    <submittedName>
        <fullName evidence="1">BZ3500_MvSof-1268-A1-R1_Chr10-2g02821 protein</fullName>
    </submittedName>
</protein>
<name>A0A2X0L4M8_9BASI</name>
<sequence length="178" mass="19131">MLDVTLHSRLRCDMSLSWFLGSPESPTIACDTCDPDKALDSSNPHGNTQPGDYAGDSDDAEEVSQLLSKFRDRKRNFLALLVPLLHDFPTPGSTRSVTFEGSRLARNVFSSADTVITQHPQAGSLSHLGSVQGNKILRARTCLASDQSGTPSISNFATRALVQFSSFSIISGGSLNDT</sequence>
<dbReference type="STRING" id="289078.A0A2X0L4M8"/>
<dbReference type="EMBL" id="FMWP01000117">
    <property type="protein sequence ID" value="SDA01591.1"/>
    <property type="molecule type" value="Genomic_DNA"/>
</dbReference>
<organism evidence="1 2">
    <name type="scientific">Microbotryum saponariae</name>
    <dbReference type="NCBI Taxonomy" id="289078"/>
    <lineage>
        <taxon>Eukaryota</taxon>
        <taxon>Fungi</taxon>
        <taxon>Dikarya</taxon>
        <taxon>Basidiomycota</taxon>
        <taxon>Pucciniomycotina</taxon>
        <taxon>Microbotryomycetes</taxon>
        <taxon>Microbotryales</taxon>
        <taxon>Microbotryaceae</taxon>
        <taxon>Microbotryum</taxon>
    </lineage>
</organism>